<evidence type="ECO:0000313" key="2">
    <source>
        <dbReference type="Proteomes" id="UP001147700"/>
    </source>
</evidence>
<protein>
    <submittedName>
        <fullName evidence="1">Uncharacterized protein</fullName>
    </submittedName>
</protein>
<accession>A0ABT4RN38</accession>
<proteinExistence type="predicted"/>
<comment type="caution">
    <text evidence="1">The sequence shown here is derived from an EMBL/GenBank/DDBJ whole genome shotgun (WGS) entry which is preliminary data.</text>
</comment>
<organism evidence="1 2">
    <name type="scientific">Solirubrobacter deserti</name>
    <dbReference type="NCBI Taxonomy" id="2282478"/>
    <lineage>
        <taxon>Bacteria</taxon>
        <taxon>Bacillati</taxon>
        <taxon>Actinomycetota</taxon>
        <taxon>Thermoleophilia</taxon>
        <taxon>Solirubrobacterales</taxon>
        <taxon>Solirubrobacteraceae</taxon>
        <taxon>Solirubrobacter</taxon>
    </lineage>
</organism>
<sequence>MATAIAPGAAVPISSPAATISRRAMTFGSAPPCLSRASQYSDASVSEPRMLLMSALMIA</sequence>
<dbReference type="EMBL" id="JAPCID010000030">
    <property type="protein sequence ID" value="MDA0139843.1"/>
    <property type="molecule type" value="Genomic_DNA"/>
</dbReference>
<dbReference type="Proteomes" id="UP001147700">
    <property type="component" value="Unassembled WGS sequence"/>
</dbReference>
<gene>
    <name evidence="1" type="ORF">OJ962_20240</name>
</gene>
<evidence type="ECO:0000313" key="1">
    <source>
        <dbReference type="EMBL" id="MDA0139843.1"/>
    </source>
</evidence>
<reference evidence="1" key="1">
    <citation type="submission" date="2022-10" db="EMBL/GenBank/DDBJ databases">
        <title>The WGS of Solirubrobacter sp. CPCC 204708.</title>
        <authorList>
            <person name="Jiang Z."/>
        </authorList>
    </citation>
    <scope>NUCLEOTIDE SEQUENCE</scope>
    <source>
        <strain evidence="1">CPCC 204708</strain>
    </source>
</reference>
<keyword evidence="2" id="KW-1185">Reference proteome</keyword>
<name>A0ABT4RN38_9ACTN</name>